<feature type="signal peptide" evidence="8">
    <location>
        <begin position="1"/>
        <end position="22"/>
    </location>
</feature>
<dbReference type="InterPro" id="IPR037066">
    <property type="entry name" value="Plug_dom_sf"/>
</dbReference>
<accession>A0ABU5Q5W1</accession>
<evidence type="ECO:0000256" key="1">
    <source>
        <dbReference type="ARBA" id="ARBA00004571"/>
    </source>
</evidence>
<evidence type="ECO:0000259" key="9">
    <source>
        <dbReference type="Pfam" id="PF07715"/>
    </source>
</evidence>
<reference evidence="10 11" key="1">
    <citation type="submission" date="2023-12" db="EMBL/GenBank/DDBJ databases">
        <title>Novel species of the genus Arcicella isolated from rivers.</title>
        <authorList>
            <person name="Lu H."/>
        </authorList>
    </citation>
    <scope>NUCLEOTIDE SEQUENCE [LARGE SCALE GENOMIC DNA]</scope>
    <source>
        <strain evidence="10 11">KCTC 23307</strain>
    </source>
</reference>
<keyword evidence="2 7" id="KW-0813">Transport</keyword>
<evidence type="ECO:0000256" key="7">
    <source>
        <dbReference type="PROSITE-ProRule" id="PRU01360"/>
    </source>
</evidence>
<dbReference type="NCBIfam" id="TIGR04057">
    <property type="entry name" value="SusC_RagA_signa"/>
    <property type="match status" value="1"/>
</dbReference>
<proteinExistence type="inferred from homology"/>
<dbReference type="Gene3D" id="2.170.130.10">
    <property type="entry name" value="TonB-dependent receptor, plug domain"/>
    <property type="match status" value="1"/>
</dbReference>
<comment type="caution">
    <text evidence="10">The sequence shown here is derived from an EMBL/GenBank/DDBJ whole genome shotgun (WGS) entry which is preliminary data.</text>
</comment>
<keyword evidence="3 7" id="KW-1134">Transmembrane beta strand</keyword>
<dbReference type="RefSeq" id="WP_323295374.1">
    <property type="nucleotide sequence ID" value="NZ_JAYFUM010000005.1"/>
</dbReference>
<dbReference type="Gene3D" id="2.60.40.1120">
    <property type="entry name" value="Carboxypeptidase-like, regulatory domain"/>
    <property type="match status" value="1"/>
</dbReference>
<comment type="subcellular location">
    <subcellularLocation>
        <location evidence="1 7">Cell outer membrane</location>
        <topology evidence="1 7">Multi-pass membrane protein</topology>
    </subcellularLocation>
</comment>
<keyword evidence="8" id="KW-0732">Signal</keyword>
<evidence type="ECO:0000256" key="4">
    <source>
        <dbReference type="ARBA" id="ARBA00022692"/>
    </source>
</evidence>
<name>A0ABU5Q5W1_9BACT</name>
<protein>
    <submittedName>
        <fullName evidence="10">TonB-dependent receptor</fullName>
    </submittedName>
</protein>
<evidence type="ECO:0000313" key="10">
    <source>
        <dbReference type="EMBL" id="MEA5138205.1"/>
    </source>
</evidence>
<sequence length="1051" mass="113372">MNKKLLLISFVFLLLLQLRVNAQDRTITGKVSSAEDGSPLPGVSIIVKGTNRGVNSMANGTFKINAPSNSVLVFSFVGFEKKEVLVSNQSQINVSLKSSAADLDEVVVIGYGVQKKSKLTSSISSVSGKDIADLNTASFDQQLAGRASGVQVTVGSGIIGQAPRIRIRGTNSITSGGSPLIVVDGVPAIDGNQSVATPTNPLADINPADIESMEILKDGAATAIYGSRATNGVILVTTKKGKKGTPLKVNLSMQYGTTNAINRLSLLDANQFVTIANEKLKNAGGTNQAFLDANGTNTDWQSIILRQGITQGYNMSFSGGVEKTNYYFSLGYNKQEGAITANGQKRYNFTANLDHNFNKYVSVGTKLQVTRTENTGLNTGSNALSGNLTGAARLFPNVPIYSETNATGYNISPDGAVLGQGANTRNIDNNYTNIAFVLANNKFNAQIGRVLSTSYLQVTPFKGLTLKSMIGIDYTDVRSFQSLDPRHGDGRGSNGIVSQTSRNVTRWNWQNTANYSTEFGKNSIDLTVGTEYQKQIVSSFTAQAANFSDRFFQEENIISGSFSVPTVTGGGASAGFDSYFGRLQYDYDNKYFMTFSARNDGISALPEASRRGNFFGGSLAYKLSNEDFYKNSSIAKVINDIKLRGSYAQVGNVNIGNFPYLGLFGTAQYGSQNGIGFTQAGNSGLKWEASTQANYGIDLGFLDNKIIFSAEYYKNDISDLILAAPTAPSLGVPNNSISKNVGAMYNKGLEFNLSIEAIKKGNFTWDVNMNYSTQENKVTALNKGIDGKDQPIFPSSYHIITVGQPVAALYGYETAGVNPANGFPLFVKGDGRIVQRNANTGVYSFYDAANPSVTTNTTGASLLSADVADGGDRRVLGNTNPTWFGSVTNSFKYKGFDLEIFTRFSGGNKIMNVTRQETLLNQDFNNNGTEILNRWTTEGQITDVPKMVLNNGNIINLNGNATTRFVEKGDFIRIQNIILGYTLPKSVITRANIGINSVRIYGQVQNAFTFTSYKGLDPELNSNGDVNQTFGLDYNTNPQFRILTFGLNVGF</sequence>
<dbReference type="Proteomes" id="UP001302949">
    <property type="component" value="Unassembled WGS sequence"/>
</dbReference>
<dbReference type="InterPro" id="IPR008969">
    <property type="entry name" value="CarboxyPept-like_regulatory"/>
</dbReference>
<keyword evidence="6 7" id="KW-0998">Cell outer membrane</keyword>
<dbReference type="PROSITE" id="PS52016">
    <property type="entry name" value="TONB_DEPENDENT_REC_3"/>
    <property type="match status" value="1"/>
</dbReference>
<dbReference type="EMBL" id="JAYFUM010000005">
    <property type="protein sequence ID" value="MEA5138205.1"/>
    <property type="molecule type" value="Genomic_DNA"/>
</dbReference>
<evidence type="ECO:0000256" key="5">
    <source>
        <dbReference type="ARBA" id="ARBA00023136"/>
    </source>
</evidence>
<dbReference type="InterPro" id="IPR012910">
    <property type="entry name" value="Plug_dom"/>
</dbReference>
<keyword evidence="10" id="KW-0675">Receptor</keyword>
<keyword evidence="11" id="KW-1185">Reference proteome</keyword>
<keyword evidence="4 7" id="KW-0812">Transmembrane</keyword>
<evidence type="ECO:0000256" key="6">
    <source>
        <dbReference type="ARBA" id="ARBA00023237"/>
    </source>
</evidence>
<feature type="chain" id="PRO_5046984196" evidence="8">
    <location>
        <begin position="23"/>
        <end position="1051"/>
    </location>
</feature>
<dbReference type="Gene3D" id="2.40.170.20">
    <property type="entry name" value="TonB-dependent receptor, beta-barrel domain"/>
    <property type="match status" value="1"/>
</dbReference>
<dbReference type="InterPro" id="IPR023997">
    <property type="entry name" value="TonB-dep_OMP_SusC/RagA_CS"/>
</dbReference>
<dbReference type="InterPro" id="IPR023996">
    <property type="entry name" value="TonB-dep_OMP_SusC/RagA"/>
</dbReference>
<dbReference type="Pfam" id="PF13715">
    <property type="entry name" value="CarbopepD_reg_2"/>
    <property type="match status" value="1"/>
</dbReference>
<dbReference type="SUPFAM" id="SSF49464">
    <property type="entry name" value="Carboxypeptidase regulatory domain-like"/>
    <property type="match status" value="1"/>
</dbReference>
<comment type="similarity">
    <text evidence="7">Belongs to the TonB-dependent receptor family.</text>
</comment>
<keyword evidence="5 7" id="KW-0472">Membrane</keyword>
<dbReference type="Pfam" id="PF07715">
    <property type="entry name" value="Plug"/>
    <property type="match status" value="1"/>
</dbReference>
<evidence type="ECO:0000256" key="8">
    <source>
        <dbReference type="SAM" id="SignalP"/>
    </source>
</evidence>
<dbReference type="NCBIfam" id="TIGR04056">
    <property type="entry name" value="OMP_RagA_SusC"/>
    <property type="match status" value="1"/>
</dbReference>
<evidence type="ECO:0000256" key="3">
    <source>
        <dbReference type="ARBA" id="ARBA00022452"/>
    </source>
</evidence>
<gene>
    <name evidence="10" type="ORF">VB248_03635</name>
</gene>
<dbReference type="InterPro" id="IPR036942">
    <property type="entry name" value="Beta-barrel_TonB_sf"/>
</dbReference>
<dbReference type="InterPro" id="IPR039426">
    <property type="entry name" value="TonB-dep_rcpt-like"/>
</dbReference>
<feature type="domain" description="TonB-dependent receptor plug" evidence="9">
    <location>
        <begin position="116"/>
        <end position="233"/>
    </location>
</feature>
<organism evidence="10 11">
    <name type="scientific">Arcicella rigui</name>
    <dbReference type="NCBI Taxonomy" id="797020"/>
    <lineage>
        <taxon>Bacteria</taxon>
        <taxon>Pseudomonadati</taxon>
        <taxon>Bacteroidota</taxon>
        <taxon>Cytophagia</taxon>
        <taxon>Cytophagales</taxon>
        <taxon>Flectobacillaceae</taxon>
        <taxon>Arcicella</taxon>
    </lineage>
</organism>
<evidence type="ECO:0000256" key="2">
    <source>
        <dbReference type="ARBA" id="ARBA00022448"/>
    </source>
</evidence>
<dbReference type="SUPFAM" id="SSF56935">
    <property type="entry name" value="Porins"/>
    <property type="match status" value="1"/>
</dbReference>
<evidence type="ECO:0000313" key="11">
    <source>
        <dbReference type="Proteomes" id="UP001302949"/>
    </source>
</evidence>